<accession>A0AAV4GLN5</accession>
<gene>
    <name evidence="1" type="ORF">ElyMa_004178200</name>
</gene>
<organism evidence="1 2">
    <name type="scientific">Elysia marginata</name>
    <dbReference type="NCBI Taxonomy" id="1093978"/>
    <lineage>
        <taxon>Eukaryota</taxon>
        <taxon>Metazoa</taxon>
        <taxon>Spiralia</taxon>
        <taxon>Lophotrochozoa</taxon>
        <taxon>Mollusca</taxon>
        <taxon>Gastropoda</taxon>
        <taxon>Heterobranchia</taxon>
        <taxon>Euthyneura</taxon>
        <taxon>Panpulmonata</taxon>
        <taxon>Sacoglossa</taxon>
        <taxon>Placobranchoidea</taxon>
        <taxon>Plakobranchidae</taxon>
        <taxon>Elysia</taxon>
    </lineage>
</organism>
<dbReference type="AlphaFoldDB" id="A0AAV4GLN5"/>
<reference evidence="1 2" key="1">
    <citation type="journal article" date="2021" name="Elife">
        <title>Chloroplast acquisition without the gene transfer in kleptoplastic sea slugs, Plakobranchus ocellatus.</title>
        <authorList>
            <person name="Maeda T."/>
            <person name="Takahashi S."/>
            <person name="Yoshida T."/>
            <person name="Shimamura S."/>
            <person name="Takaki Y."/>
            <person name="Nagai Y."/>
            <person name="Toyoda A."/>
            <person name="Suzuki Y."/>
            <person name="Arimoto A."/>
            <person name="Ishii H."/>
            <person name="Satoh N."/>
            <person name="Nishiyama T."/>
            <person name="Hasebe M."/>
            <person name="Maruyama T."/>
            <person name="Minagawa J."/>
            <person name="Obokata J."/>
            <person name="Shigenobu S."/>
        </authorList>
    </citation>
    <scope>NUCLEOTIDE SEQUENCE [LARGE SCALE GENOMIC DNA]</scope>
</reference>
<sequence>MVGNRTHNLRPDLKSDALNTLPKLPGSACTKVRVFLLVWYCGLQLVDICLYQNEDIMASAGRSRCQGTGWQIKMSGQRLADQDVRAPAGRSRCEGTRL</sequence>
<protein>
    <submittedName>
        <fullName evidence="1">Uncharacterized protein</fullName>
    </submittedName>
</protein>
<evidence type="ECO:0000313" key="2">
    <source>
        <dbReference type="Proteomes" id="UP000762676"/>
    </source>
</evidence>
<evidence type="ECO:0000313" key="1">
    <source>
        <dbReference type="EMBL" id="GFR85596.1"/>
    </source>
</evidence>
<name>A0AAV4GLN5_9GAST</name>
<proteinExistence type="predicted"/>
<keyword evidence="2" id="KW-1185">Reference proteome</keyword>
<comment type="caution">
    <text evidence="1">The sequence shown here is derived from an EMBL/GenBank/DDBJ whole genome shotgun (WGS) entry which is preliminary data.</text>
</comment>
<dbReference type="EMBL" id="BMAT01008465">
    <property type="protein sequence ID" value="GFR85596.1"/>
    <property type="molecule type" value="Genomic_DNA"/>
</dbReference>
<dbReference type="Proteomes" id="UP000762676">
    <property type="component" value="Unassembled WGS sequence"/>
</dbReference>